<dbReference type="SUPFAM" id="SSF56935">
    <property type="entry name" value="Porins"/>
    <property type="match status" value="1"/>
</dbReference>
<name>A0A1I1XEX3_9FIRM</name>
<organism evidence="3 4">
    <name type="scientific">Succiniclasticum ruminis DSM 9236</name>
    <dbReference type="NCBI Taxonomy" id="1123323"/>
    <lineage>
        <taxon>Bacteria</taxon>
        <taxon>Bacillati</taxon>
        <taxon>Bacillota</taxon>
        <taxon>Negativicutes</taxon>
        <taxon>Acidaminococcales</taxon>
        <taxon>Acidaminococcaceae</taxon>
        <taxon>Succiniclasticum</taxon>
    </lineage>
</organism>
<dbReference type="STRING" id="1123323.SAMN05216245_101215"/>
<dbReference type="InterPro" id="IPR051465">
    <property type="entry name" value="Cell_Envelope_Struct_Comp"/>
</dbReference>
<dbReference type="InterPro" id="IPR001119">
    <property type="entry name" value="SLH_dom"/>
</dbReference>
<gene>
    <name evidence="3" type="ORF">SAMN05216245_101215</name>
</gene>
<dbReference type="PANTHER" id="PTHR43308:SF1">
    <property type="entry name" value="OUTER MEMBRANE PROTEIN ALPHA"/>
    <property type="match status" value="1"/>
</dbReference>
<proteinExistence type="predicted"/>
<keyword evidence="1" id="KW-0732">Signal</keyword>
<feature type="signal peptide" evidence="1">
    <location>
        <begin position="1"/>
        <end position="21"/>
    </location>
</feature>
<reference evidence="3 4" key="1">
    <citation type="submission" date="2016-10" db="EMBL/GenBank/DDBJ databases">
        <authorList>
            <person name="de Groot N.N."/>
        </authorList>
    </citation>
    <scope>NUCLEOTIDE SEQUENCE [LARGE SCALE GENOMIC DNA]</scope>
    <source>
        <strain evidence="3 4">DSM 9236</strain>
    </source>
</reference>
<sequence length="415" mass="45504">MKKSLVLAMAMALGVTASAYAANPFSDVPAGHWAYDSISKLAAAGVIEGYGDDTFRGDRLMTRYEMAQIVAKAMAKGANVDKLAAEFADELDSLGVRVAALEKKADNVKITGEVRFHYGYKKPNNDDKSSETGLRTRLYFTGKVNDNWNYVGRIQNQQWFHDSGDDTVSNTGDEKTEFNIAKLEGRLGGLNVIAGRDDDVFADGAIYDGEHDAIKLSYGNKWYVSGAYGKLTDLNEDAPTNSVSKSFWNAEIGSNIEDSFVNAKAGYLKAKLGDDGEADYDGKDNVGIWYVGANFNLAKDLAFDAMYLRSDRDKYRGSETKKDGYVFGLGYKGAEASEPGSWGLNANYYHQGRGTYLIHTIDGETDFDSGFKGWSVGAEVTVAKNMIASVTYYDTEALKAEDDAKVIWSEFNITF</sequence>
<dbReference type="AlphaFoldDB" id="A0A1I1XEX3"/>
<protein>
    <submittedName>
        <fullName evidence="3">S-layer homology domain-containing protein</fullName>
    </submittedName>
</protein>
<accession>A0A1I1XEX3</accession>
<evidence type="ECO:0000313" key="4">
    <source>
        <dbReference type="Proteomes" id="UP000198896"/>
    </source>
</evidence>
<feature type="chain" id="PRO_5011710031" evidence="1">
    <location>
        <begin position="22"/>
        <end position="415"/>
    </location>
</feature>
<feature type="domain" description="SLH" evidence="2">
    <location>
        <begin position="21"/>
        <end position="84"/>
    </location>
</feature>
<dbReference type="RefSeq" id="WP_093912410.1">
    <property type="nucleotide sequence ID" value="NZ_FONL01000001.1"/>
</dbReference>
<evidence type="ECO:0000313" key="3">
    <source>
        <dbReference type="EMBL" id="SFE05907.1"/>
    </source>
</evidence>
<dbReference type="PANTHER" id="PTHR43308">
    <property type="entry name" value="OUTER MEMBRANE PROTEIN ALPHA-RELATED"/>
    <property type="match status" value="1"/>
</dbReference>
<dbReference type="Pfam" id="PF00395">
    <property type="entry name" value="SLH"/>
    <property type="match status" value="1"/>
</dbReference>
<keyword evidence="4" id="KW-1185">Reference proteome</keyword>
<evidence type="ECO:0000256" key="1">
    <source>
        <dbReference type="SAM" id="SignalP"/>
    </source>
</evidence>
<evidence type="ECO:0000259" key="2">
    <source>
        <dbReference type="PROSITE" id="PS51272"/>
    </source>
</evidence>
<dbReference type="OrthoDB" id="5845122at2"/>
<dbReference type="EMBL" id="FONL01000001">
    <property type="protein sequence ID" value="SFE05907.1"/>
    <property type="molecule type" value="Genomic_DNA"/>
</dbReference>
<dbReference type="PROSITE" id="PS51272">
    <property type="entry name" value="SLH"/>
    <property type="match status" value="1"/>
</dbReference>
<dbReference type="Proteomes" id="UP000198896">
    <property type="component" value="Unassembled WGS sequence"/>
</dbReference>